<dbReference type="Proteomes" id="UP000261620">
    <property type="component" value="Unplaced"/>
</dbReference>
<dbReference type="GO" id="GO:0008270">
    <property type="term" value="F:zinc ion binding"/>
    <property type="evidence" value="ECO:0007669"/>
    <property type="project" value="InterPro"/>
</dbReference>
<dbReference type="Pfam" id="PF01433">
    <property type="entry name" value="Peptidase_M1"/>
    <property type="match status" value="1"/>
</dbReference>
<dbReference type="CDD" id="cd09601">
    <property type="entry name" value="M1_APN-Q_like"/>
    <property type="match status" value="1"/>
</dbReference>
<reference evidence="3" key="1">
    <citation type="submission" date="2025-08" db="UniProtKB">
        <authorList>
            <consortium name="Ensembl"/>
        </authorList>
    </citation>
    <scope>IDENTIFICATION</scope>
</reference>
<dbReference type="InterPro" id="IPR045357">
    <property type="entry name" value="Aminopeptidase_N-like_N"/>
</dbReference>
<dbReference type="Pfam" id="PF17900">
    <property type="entry name" value="Peptidase_M1_N"/>
    <property type="match status" value="1"/>
</dbReference>
<keyword evidence="4" id="KW-1185">Reference proteome</keyword>
<sequence>PNFISLSFKDSVSIQIGVQNNTYWVQALPVLHNPSHEQIGIFSPRVLNSGQKHFLYIEFEAKLTEGFHGFYKSTYRTSTGETRTLAATRFEPTSARRAFPGFDEPNFKASFSIRIRQTPEYISLSNMPGVSTVEVNDGFLEDQFDASMSTYLVAFVICDLKSVHATTSSGVQMSIYASPEKSQQTTYVLEVLVKMLDFYEEYFNIHYPLPKLDLIAIPDFEVGAMENWGLTTYISIISLLRCLETVSQVVG</sequence>
<dbReference type="InterPro" id="IPR050344">
    <property type="entry name" value="Peptidase_M1_aminopeptidases"/>
</dbReference>
<dbReference type="Ensembl" id="ENSMMOT00000024264.1">
    <property type="protein sequence ID" value="ENSMMOP00000023866.1"/>
    <property type="gene ID" value="ENSMMOG00000018167.1"/>
</dbReference>
<dbReference type="InterPro" id="IPR034016">
    <property type="entry name" value="M1_APN-typ"/>
</dbReference>
<accession>A0A3Q3XJV4</accession>
<evidence type="ECO:0000313" key="3">
    <source>
        <dbReference type="Ensembl" id="ENSMMOP00000023866.1"/>
    </source>
</evidence>
<dbReference type="SUPFAM" id="SSF63737">
    <property type="entry name" value="Leukotriene A4 hydrolase N-terminal domain"/>
    <property type="match status" value="1"/>
</dbReference>
<dbReference type="GO" id="GO:0016020">
    <property type="term" value="C:membrane"/>
    <property type="evidence" value="ECO:0007669"/>
    <property type="project" value="TreeGrafter"/>
</dbReference>
<dbReference type="GO" id="GO:0006508">
    <property type="term" value="P:proteolysis"/>
    <property type="evidence" value="ECO:0007669"/>
    <property type="project" value="InterPro"/>
</dbReference>
<dbReference type="SUPFAM" id="SSF55486">
    <property type="entry name" value="Metalloproteases ('zincins'), catalytic domain"/>
    <property type="match status" value="1"/>
</dbReference>
<evidence type="ECO:0000259" key="1">
    <source>
        <dbReference type="Pfam" id="PF01433"/>
    </source>
</evidence>
<dbReference type="PRINTS" id="PR00756">
    <property type="entry name" value="ALADIPTASE"/>
</dbReference>
<dbReference type="InterPro" id="IPR042097">
    <property type="entry name" value="Aminopeptidase_N-like_N_sf"/>
</dbReference>
<dbReference type="GO" id="GO:0070006">
    <property type="term" value="F:metalloaminopeptidase activity"/>
    <property type="evidence" value="ECO:0007669"/>
    <property type="project" value="TreeGrafter"/>
</dbReference>
<feature type="domain" description="Aminopeptidase N-like N-terminal" evidence="2">
    <location>
        <begin position="32"/>
        <end position="152"/>
    </location>
</feature>
<dbReference type="GO" id="GO:0005615">
    <property type="term" value="C:extracellular space"/>
    <property type="evidence" value="ECO:0007669"/>
    <property type="project" value="TreeGrafter"/>
</dbReference>
<dbReference type="AlphaFoldDB" id="A0A3Q3XJV4"/>
<proteinExistence type="predicted"/>
<name>A0A3Q3XJV4_MOLML</name>
<organism evidence="3 4">
    <name type="scientific">Mola mola</name>
    <name type="common">Ocean sunfish</name>
    <name type="synonym">Tetraodon mola</name>
    <dbReference type="NCBI Taxonomy" id="94237"/>
    <lineage>
        <taxon>Eukaryota</taxon>
        <taxon>Metazoa</taxon>
        <taxon>Chordata</taxon>
        <taxon>Craniata</taxon>
        <taxon>Vertebrata</taxon>
        <taxon>Euteleostomi</taxon>
        <taxon>Actinopterygii</taxon>
        <taxon>Neopterygii</taxon>
        <taxon>Teleostei</taxon>
        <taxon>Neoteleostei</taxon>
        <taxon>Acanthomorphata</taxon>
        <taxon>Eupercaria</taxon>
        <taxon>Tetraodontiformes</taxon>
        <taxon>Molidae</taxon>
        <taxon>Mola</taxon>
    </lineage>
</organism>
<dbReference type="InterPro" id="IPR001930">
    <property type="entry name" value="Peptidase_M1"/>
</dbReference>
<dbReference type="InterPro" id="IPR014782">
    <property type="entry name" value="Peptidase_M1_dom"/>
</dbReference>
<dbReference type="GO" id="GO:0005737">
    <property type="term" value="C:cytoplasm"/>
    <property type="evidence" value="ECO:0007669"/>
    <property type="project" value="TreeGrafter"/>
</dbReference>
<protein>
    <submittedName>
        <fullName evidence="3">Uncharacterized protein</fullName>
    </submittedName>
</protein>
<dbReference type="PANTHER" id="PTHR11533:SF239">
    <property type="entry name" value="ENDOPLASMIC RETICULUM AMINOPEPTIDASE 2"/>
    <property type="match status" value="1"/>
</dbReference>
<dbReference type="Gene3D" id="2.60.40.1730">
    <property type="entry name" value="tricorn interacting facor f3 domain"/>
    <property type="match status" value="1"/>
</dbReference>
<dbReference type="PANTHER" id="PTHR11533">
    <property type="entry name" value="PROTEASE M1 ZINC METALLOPROTEASE"/>
    <property type="match status" value="1"/>
</dbReference>
<dbReference type="GO" id="GO:0042277">
    <property type="term" value="F:peptide binding"/>
    <property type="evidence" value="ECO:0007669"/>
    <property type="project" value="TreeGrafter"/>
</dbReference>
<feature type="domain" description="Peptidase M1 membrane alanine aminopeptidase" evidence="1">
    <location>
        <begin position="187"/>
        <end position="236"/>
    </location>
</feature>
<evidence type="ECO:0000313" key="4">
    <source>
        <dbReference type="Proteomes" id="UP000261620"/>
    </source>
</evidence>
<dbReference type="Gene3D" id="3.30.2010.30">
    <property type="match status" value="1"/>
</dbReference>
<evidence type="ECO:0000259" key="2">
    <source>
        <dbReference type="Pfam" id="PF17900"/>
    </source>
</evidence>
<dbReference type="GO" id="GO:0043171">
    <property type="term" value="P:peptide catabolic process"/>
    <property type="evidence" value="ECO:0007669"/>
    <property type="project" value="TreeGrafter"/>
</dbReference>
<reference evidence="3" key="2">
    <citation type="submission" date="2025-09" db="UniProtKB">
        <authorList>
            <consortium name="Ensembl"/>
        </authorList>
    </citation>
    <scope>IDENTIFICATION</scope>
</reference>